<comment type="similarity">
    <text evidence="4">Belongs to the protein kinase superfamily.</text>
</comment>
<dbReference type="InterPro" id="IPR017441">
    <property type="entry name" value="Protein_kinase_ATP_BS"/>
</dbReference>
<dbReference type="GO" id="GO:0004674">
    <property type="term" value="F:protein serine/threonine kinase activity"/>
    <property type="evidence" value="ECO:0007669"/>
    <property type="project" value="UniProtKB-KW"/>
</dbReference>
<keyword evidence="6" id="KW-0808">Transferase</keyword>
<name>A0A9N8HK66_9STRA</name>
<evidence type="ECO:0000313" key="7">
    <source>
        <dbReference type="Proteomes" id="UP001153069"/>
    </source>
</evidence>
<evidence type="ECO:0000256" key="2">
    <source>
        <dbReference type="ARBA" id="ARBA00022840"/>
    </source>
</evidence>
<dbReference type="PROSITE" id="PS50011">
    <property type="entry name" value="PROTEIN_KINASE_DOM"/>
    <property type="match status" value="1"/>
</dbReference>
<sequence length="435" mass="49605">MTPNNNNMPGATVAILEDSPLKHLVPMKPPAERLKLPEGFLPKAAPKKKKKNQGILQRMTRRFQQPKQKKDPWQAWYDESPYMFQDQLKEIHLPQHDLVEDKACAKKIFEEDSFVESTRVGSYNLLQRLGSGAFGHVFVGQSTVTSSQPVAIKVLSKRAIRKQAEGREVVKTLRPINNEIGILREHSHHPNVIGFHEALHGRHNIYLVMEQATSDLASCMHTLGPIQPDFYQQVMKGILTGLEYLHRHGVYHLDVKPHNVLIVSRYSGERVDASSVRLCDFGLSKTIASHLPEWKVGDTPMHVKIAPGSYMGTHRFMCPELRLRKGANARQADMWSVGCTLLNIMDCLPREFGVRDPAQYEVNVKEFLESQSISISGGDAELVHDLLFQHLLLWNAQDRDTSEEALSHPWFQYEYENESQESYFESFQPEHGIEL</sequence>
<gene>
    <name evidence="6" type="ORF">SEMRO_595_G172710.1</name>
</gene>
<dbReference type="SUPFAM" id="SSF56112">
    <property type="entry name" value="Protein kinase-like (PK-like)"/>
    <property type="match status" value="1"/>
</dbReference>
<dbReference type="Gene3D" id="1.10.510.10">
    <property type="entry name" value="Transferase(Phosphotransferase) domain 1"/>
    <property type="match status" value="1"/>
</dbReference>
<protein>
    <submittedName>
        <fullName evidence="6">Activated protein kinase HOG1</fullName>
    </submittedName>
</protein>
<dbReference type="Gene3D" id="3.30.200.20">
    <property type="entry name" value="Phosphorylase Kinase, domain 1"/>
    <property type="match status" value="1"/>
</dbReference>
<evidence type="ECO:0000256" key="1">
    <source>
        <dbReference type="ARBA" id="ARBA00022741"/>
    </source>
</evidence>
<evidence type="ECO:0000256" key="3">
    <source>
        <dbReference type="PROSITE-ProRule" id="PRU10141"/>
    </source>
</evidence>
<evidence type="ECO:0000256" key="4">
    <source>
        <dbReference type="RuleBase" id="RU000304"/>
    </source>
</evidence>
<reference evidence="6" key="1">
    <citation type="submission" date="2020-06" db="EMBL/GenBank/DDBJ databases">
        <authorList>
            <consortium name="Plant Systems Biology data submission"/>
        </authorList>
    </citation>
    <scope>NUCLEOTIDE SEQUENCE</scope>
    <source>
        <strain evidence="6">D6</strain>
    </source>
</reference>
<dbReference type="PANTHER" id="PTHR44167:SF30">
    <property type="entry name" value="PHOSPHORYLASE KINASE"/>
    <property type="match status" value="1"/>
</dbReference>
<dbReference type="InterPro" id="IPR000719">
    <property type="entry name" value="Prot_kinase_dom"/>
</dbReference>
<keyword evidence="1 3" id="KW-0547">Nucleotide-binding</keyword>
<comment type="caution">
    <text evidence="6">The sequence shown here is derived from an EMBL/GenBank/DDBJ whole genome shotgun (WGS) entry which is preliminary data.</text>
</comment>
<dbReference type="PANTHER" id="PTHR44167">
    <property type="entry name" value="OVARIAN-SPECIFIC SERINE/THREONINE-PROTEIN KINASE LOK-RELATED"/>
    <property type="match status" value="1"/>
</dbReference>
<dbReference type="Pfam" id="PF00069">
    <property type="entry name" value="Pkinase"/>
    <property type="match status" value="1"/>
</dbReference>
<dbReference type="GO" id="GO:0005524">
    <property type="term" value="F:ATP binding"/>
    <property type="evidence" value="ECO:0007669"/>
    <property type="project" value="UniProtKB-UniRule"/>
</dbReference>
<evidence type="ECO:0000259" key="5">
    <source>
        <dbReference type="PROSITE" id="PS50011"/>
    </source>
</evidence>
<dbReference type="OrthoDB" id="190564at2759"/>
<dbReference type="AlphaFoldDB" id="A0A9N8HK66"/>
<evidence type="ECO:0000313" key="6">
    <source>
        <dbReference type="EMBL" id="CAB9513508.1"/>
    </source>
</evidence>
<dbReference type="Proteomes" id="UP001153069">
    <property type="component" value="Unassembled WGS sequence"/>
</dbReference>
<organism evidence="6 7">
    <name type="scientific">Seminavis robusta</name>
    <dbReference type="NCBI Taxonomy" id="568900"/>
    <lineage>
        <taxon>Eukaryota</taxon>
        <taxon>Sar</taxon>
        <taxon>Stramenopiles</taxon>
        <taxon>Ochrophyta</taxon>
        <taxon>Bacillariophyta</taxon>
        <taxon>Bacillariophyceae</taxon>
        <taxon>Bacillariophycidae</taxon>
        <taxon>Naviculales</taxon>
        <taxon>Naviculaceae</taxon>
        <taxon>Seminavis</taxon>
    </lineage>
</organism>
<accession>A0A9N8HK66</accession>
<dbReference type="SMART" id="SM00220">
    <property type="entry name" value="S_TKc"/>
    <property type="match status" value="1"/>
</dbReference>
<dbReference type="InterPro" id="IPR011009">
    <property type="entry name" value="Kinase-like_dom_sf"/>
</dbReference>
<dbReference type="GO" id="GO:0044773">
    <property type="term" value="P:mitotic DNA damage checkpoint signaling"/>
    <property type="evidence" value="ECO:0007669"/>
    <property type="project" value="TreeGrafter"/>
</dbReference>
<proteinExistence type="inferred from homology"/>
<keyword evidence="4" id="KW-0723">Serine/threonine-protein kinase</keyword>
<dbReference type="EMBL" id="CAICTM010000594">
    <property type="protein sequence ID" value="CAB9513508.1"/>
    <property type="molecule type" value="Genomic_DNA"/>
</dbReference>
<keyword evidence="6" id="KW-0418">Kinase</keyword>
<keyword evidence="2 3" id="KW-0067">ATP-binding</keyword>
<dbReference type="InterPro" id="IPR008271">
    <property type="entry name" value="Ser/Thr_kinase_AS"/>
</dbReference>
<feature type="domain" description="Protein kinase" evidence="5">
    <location>
        <begin position="123"/>
        <end position="411"/>
    </location>
</feature>
<feature type="binding site" evidence="3">
    <location>
        <position position="162"/>
    </location>
    <ligand>
        <name>ATP</name>
        <dbReference type="ChEBI" id="CHEBI:30616"/>
    </ligand>
</feature>
<dbReference type="PROSITE" id="PS00108">
    <property type="entry name" value="PROTEIN_KINASE_ST"/>
    <property type="match status" value="1"/>
</dbReference>
<dbReference type="GO" id="GO:0005634">
    <property type="term" value="C:nucleus"/>
    <property type="evidence" value="ECO:0007669"/>
    <property type="project" value="TreeGrafter"/>
</dbReference>
<keyword evidence="7" id="KW-1185">Reference proteome</keyword>
<dbReference type="PROSITE" id="PS00107">
    <property type="entry name" value="PROTEIN_KINASE_ATP"/>
    <property type="match status" value="1"/>
</dbReference>